<dbReference type="SMART" id="SM00320">
    <property type="entry name" value="WD40"/>
    <property type="match status" value="5"/>
</dbReference>
<dbReference type="Proteomes" id="UP000030680">
    <property type="component" value="Unassembled WGS sequence"/>
</dbReference>
<dbReference type="InterPro" id="IPR015943">
    <property type="entry name" value="WD40/YVTN_repeat-like_dom_sf"/>
</dbReference>
<dbReference type="Pfam" id="PF00400">
    <property type="entry name" value="WD40"/>
    <property type="match status" value="3"/>
</dbReference>
<evidence type="ECO:0000313" key="3">
    <source>
        <dbReference type="Proteomes" id="UP000030680"/>
    </source>
</evidence>
<evidence type="ECO:0000313" key="2">
    <source>
        <dbReference type="EMBL" id="EME29231.1"/>
    </source>
</evidence>
<dbReference type="PROSITE" id="PS50082">
    <property type="entry name" value="WD_REPEATS_2"/>
    <property type="match status" value="1"/>
</dbReference>
<dbReference type="RefSeq" id="XP_005705751.1">
    <property type="nucleotide sequence ID" value="XM_005705694.1"/>
</dbReference>
<dbReference type="InterPro" id="IPR001680">
    <property type="entry name" value="WD40_rpt"/>
</dbReference>
<dbReference type="STRING" id="130081.M2W0U5"/>
<dbReference type="PANTHER" id="PTHR43991">
    <property type="entry name" value="WD REPEAT PROTEIN (AFU_ORTHOLOGUE AFUA_8G05640)-RELATED"/>
    <property type="match status" value="1"/>
</dbReference>
<protein>
    <submittedName>
        <fullName evidence="2">Uncharacterized protein</fullName>
    </submittedName>
</protein>
<dbReference type="Gramene" id="EME29231">
    <property type="protein sequence ID" value="EME29231"/>
    <property type="gene ID" value="Gasu_34280"/>
</dbReference>
<keyword evidence="1" id="KW-0853">WD repeat</keyword>
<proteinExistence type="predicted"/>
<gene>
    <name evidence="2" type="ORF">Gasu_34280</name>
</gene>
<dbReference type="EMBL" id="KB454511">
    <property type="protein sequence ID" value="EME29231.1"/>
    <property type="molecule type" value="Genomic_DNA"/>
</dbReference>
<dbReference type="AlphaFoldDB" id="M2W0U5"/>
<organism evidence="2 3">
    <name type="scientific">Galdieria sulphuraria</name>
    <name type="common">Red alga</name>
    <dbReference type="NCBI Taxonomy" id="130081"/>
    <lineage>
        <taxon>Eukaryota</taxon>
        <taxon>Rhodophyta</taxon>
        <taxon>Bangiophyceae</taxon>
        <taxon>Galdieriales</taxon>
        <taxon>Galdieriaceae</taxon>
        <taxon>Galdieria</taxon>
    </lineage>
</organism>
<sequence>MSEREEEFEEVNRFYASEETFFPGDWLTYAETLEAQEEFGIDIDDGSSLEEYVPLRSAEQATAGLDSNWAGLEWLDREVCELLEVKAEEAAVGRDVQGIPWYQLPYSREDFRRFRLQQNLSEKLTRNEVFDDRSKATCDFCNPSTSCFFRFFHFTRRVRCSVSHYQLRHLVWAPHPHLVYTQHERTVARWDVLRRQRKSVLHYSQLQGTFIESGAMSMCVGQNILVLGGRCGELALFDLANRKILTEFYSSEDDSAIVNALTIVEDSNSMSGKLYCCSNDCFVRFYNLSRLELERRIQFPFAVNHASLHPDGSLLVVGGDDTRVLLYDLRADCVAQTLYGHSDYTFSTSWHPDGIFVATGNQDLTCRIWDSRMSEKGPVHTLPARMDAVRSVQFSPNGRYFAMAEHTDFVHIYDLSKRVFEERQEVDIFGDISGMTFTKVSAYRLKDNLTDSWQDCESMFIGIRDNEYGGIMELEREKYDILNVLNKQIGR</sequence>
<dbReference type="OMA" id="HITHFQL"/>
<dbReference type="GeneID" id="17088044"/>
<evidence type="ECO:0000256" key="1">
    <source>
        <dbReference type="PROSITE-ProRule" id="PRU00221"/>
    </source>
</evidence>
<dbReference type="PROSITE" id="PS50294">
    <property type="entry name" value="WD_REPEATS_REGION"/>
    <property type="match status" value="1"/>
</dbReference>
<dbReference type="PANTHER" id="PTHR43991:SF12">
    <property type="entry name" value="WD REPEAT PROTEIN (AFU_ORTHOLOGUE AFUA_8G05640)"/>
    <property type="match status" value="1"/>
</dbReference>
<reference evidence="3" key="1">
    <citation type="journal article" date="2013" name="Science">
        <title>Gene transfer from bacteria and archaea facilitated evolution of an extremophilic eukaryote.</title>
        <authorList>
            <person name="Schonknecht G."/>
            <person name="Chen W.H."/>
            <person name="Ternes C.M."/>
            <person name="Barbier G.G."/>
            <person name="Shrestha R.P."/>
            <person name="Stanke M."/>
            <person name="Brautigam A."/>
            <person name="Baker B.J."/>
            <person name="Banfield J.F."/>
            <person name="Garavito R.M."/>
            <person name="Carr K."/>
            <person name="Wilkerson C."/>
            <person name="Rensing S.A."/>
            <person name="Gagneul D."/>
            <person name="Dickenson N.E."/>
            <person name="Oesterhelt C."/>
            <person name="Lercher M.J."/>
            <person name="Weber A.P."/>
        </authorList>
    </citation>
    <scope>NUCLEOTIDE SEQUENCE [LARGE SCALE GENOMIC DNA]</scope>
    <source>
        <strain evidence="3">074W</strain>
    </source>
</reference>
<accession>M2W0U5</accession>
<dbReference type="InterPro" id="IPR036322">
    <property type="entry name" value="WD40_repeat_dom_sf"/>
</dbReference>
<name>M2W0U5_GALSU</name>
<keyword evidence="3" id="KW-1185">Reference proteome</keyword>
<dbReference type="OrthoDB" id="20669at2759"/>
<feature type="repeat" description="WD" evidence="1">
    <location>
        <begin position="338"/>
        <end position="370"/>
    </location>
</feature>
<dbReference type="Gene3D" id="2.130.10.10">
    <property type="entry name" value="YVTN repeat-like/Quinoprotein amine dehydrogenase"/>
    <property type="match status" value="1"/>
</dbReference>
<dbReference type="eggNOG" id="ENOG502QPI7">
    <property type="taxonomic scope" value="Eukaryota"/>
</dbReference>
<dbReference type="SUPFAM" id="SSF50978">
    <property type="entry name" value="WD40 repeat-like"/>
    <property type="match status" value="1"/>
</dbReference>